<dbReference type="Pfam" id="PF07969">
    <property type="entry name" value="Amidohydro_3"/>
    <property type="match status" value="1"/>
</dbReference>
<evidence type="ECO:0000313" key="2">
    <source>
        <dbReference type="EMBL" id="MFD1202453.1"/>
    </source>
</evidence>
<dbReference type="SUPFAM" id="SSF51556">
    <property type="entry name" value="Metallo-dependent hydrolases"/>
    <property type="match status" value="1"/>
</dbReference>
<gene>
    <name evidence="2" type="ORF">ACFQ3U_11165</name>
</gene>
<evidence type="ECO:0000313" key="3">
    <source>
        <dbReference type="Proteomes" id="UP001597181"/>
    </source>
</evidence>
<dbReference type="InterPro" id="IPR013108">
    <property type="entry name" value="Amidohydro_3"/>
</dbReference>
<dbReference type="PANTHER" id="PTHR22642">
    <property type="entry name" value="IMIDAZOLONEPROPIONASE"/>
    <property type="match status" value="1"/>
</dbReference>
<dbReference type="GO" id="GO:0016787">
    <property type="term" value="F:hydrolase activity"/>
    <property type="evidence" value="ECO:0007669"/>
    <property type="project" value="UniProtKB-KW"/>
</dbReference>
<dbReference type="PANTHER" id="PTHR22642:SF2">
    <property type="entry name" value="PROTEIN LONG AFTER FAR-RED 3"/>
    <property type="match status" value="1"/>
</dbReference>
<keyword evidence="3" id="KW-1185">Reference proteome</keyword>
<comment type="caution">
    <text evidence="2">The sequence shown here is derived from an EMBL/GenBank/DDBJ whole genome shotgun (WGS) entry which is preliminary data.</text>
</comment>
<evidence type="ECO:0000259" key="1">
    <source>
        <dbReference type="Pfam" id="PF07969"/>
    </source>
</evidence>
<dbReference type="Proteomes" id="UP001597181">
    <property type="component" value="Unassembled WGS sequence"/>
</dbReference>
<accession>A0ABW3TPS7</accession>
<reference evidence="3" key="1">
    <citation type="journal article" date="2019" name="Int. J. Syst. Evol. Microbiol.">
        <title>The Global Catalogue of Microorganisms (GCM) 10K type strain sequencing project: providing services to taxonomists for standard genome sequencing and annotation.</title>
        <authorList>
            <consortium name="The Broad Institute Genomics Platform"/>
            <consortium name="The Broad Institute Genome Sequencing Center for Infectious Disease"/>
            <person name="Wu L."/>
            <person name="Ma J."/>
        </authorList>
    </citation>
    <scope>NUCLEOTIDE SEQUENCE [LARGE SCALE GENOMIC DNA]</scope>
    <source>
        <strain evidence="3">CCUG 50213</strain>
    </source>
</reference>
<dbReference type="InterPro" id="IPR032466">
    <property type="entry name" value="Metal_Hydrolase"/>
</dbReference>
<dbReference type="EMBL" id="JBHTLY010000005">
    <property type="protein sequence ID" value="MFD1202453.1"/>
    <property type="molecule type" value="Genomic_DNA"/>
</dbReference>
<dbReference type="InterPro" id="IPR011059">
    <property type="entry name" value="Metal-dep_hydrolase_composite"/>
</dbReference>
<name>A0ABW3TPS7_9MICO</name>
<dbReference type="Gene3D" id="2.30.40.10">
    <property type="entry name" value="Urease, subunit C, domain 1"/>
    <property type="match status" value="1"/>
</dbReference>
<dbReference type="RefSeq" id="WP_343960418.1">
    <property type="nucleotide sequence ID" value="NZ_BAAAKZ010000008.1"/>
</dbReference>
<dbReference type="EC" id="3.5.-.-" evidence="2"/>
<keyword evidence="2" id="KW-0378">Hydrolase</keyword>
<sequence length="531" mass="56002">MRADLIFKNAVIHTMDPQRPTATQMAVWNGQILALDEQLAGVDCDNVVDCEGRTLLPGFVDAHTHLGWTGTREFSVDVTTETTAAAVLDRVAAAAATRAASEWIEVTGYDQRRIGGTHLTAAQLDQAGGGRPVWVKHFSGHASVASSAALAAAGDQALAAACLERAGLLLEEEQELVSTQVYPYPLAFIEQAVRVAAELCLRDGVTSIVDAGIGAGLASISAVELRAFQNLVAAGELPVRATLMPHFDALQPIEAHPDDTLEVGLGLAVASGFGGERLRIGHVKFWFDGGMMARTAAFTEPYSGTDNVGLLAGEREALISQVASAHASGYRVAIHAIGDVAIDAAIDALEAARSRRPFVHARPRLEHGAYIRDDQLAALADLGVTVVSQPCFLQTSGDDFADIMGAERTARLYRGRSLLDAGIRLAASTDRPHAGTPLQAVQALTERRSNTGRSLAHAERLSVAEALRAYTIDAAYAAGTEAWTGSLTPGKRADIVMLDRDPHDTPVEEIGGIAVAQTYVDGALVWQGGAA</sequence>
<organism evidence="2 3">
    <name type="scientific">Leucobacter albus</name>
    <dbReference type="NCBI Taxonomy" id="272210"/>
    <lineage>
        <taxon>Bacteria</taxon>
        <taxon>Bacillati</taxon>
        <taxon>Actinomycetota</taxon>
        <taxon>Actinomycetes</taxon>
        <taxon>Micrococcales</taxon>
        <taxon>Microbacteriaceae</taxon>
        <taxon>Leucobacter</taxon>
    </lineage>
</organism>
<dbReference type="InterPro" id="IPR033932">
    <property type="entry name" value="YtcJ-like"/>
</dbReference>
<proteinExistence type="predicted"/>
<dbReference type="SUPFAM" id="SSF51338">
    <property type="entry name" value="Composite domain of metallo-dependent hydrolases"/>
    <property type="match status" value="1"/>
</dbReference>
<dbReference type="Gene3D" id="3.10.310.70">
    <property type="match status" value="1"/>
</dbReference>
<protein>
    <submittedName>
        <fullName evidence="2">Amidohydrolase</fullName>
        <ecNumber evidence="2">3.5.-.-</ecNumber>
    </submittedName>
</protein>
<feature type="domain" description="Amidohydrolase 3" evidence="1">
    <location>
        <begin position="47"/>
        <end position="525"/>
    </location>
</feature>
<dbReference type="CDD" id="cd01300">
    <property type="entry name" value="YtcJ_like"/>
    <property type="match status" value="1"/>
</dbReference>
<dbReference type="Gene3D" id="3.20.20.140">
    <property type="entry name" value="Metal-dependent hydrolases"/>
    <property type="match status" value="1"/>
</dbReference>